<gene>
    <name evidence="4" type="ORF">GURASL_15720</name>
</gene>
<protein>
    <submittedName>
        <fullName evidence="4">Peptidoglycan-binding protein</fullName>
    </submittedName>
</protein>
<feature type="domain" description="OmpA-like" evidence="3">
    <location>
        <begin position="89"/>
        <end position="197"/>
    </location>
</feature>
<reference evidence="4 5" key="1">
    <citation type="submission" date="2022-12" db="EMBL/GenBank/DDBJ databases">
        <title>Polyphasic characterization of Geotalea uranireducens NIT-SL11 newly isolated from a complex of sewage sludge and microbially reduced graphene oxide.</title>
        <authorList>
            <person name="Xie L."/>
            <person name="Yoshida N."/>
            <person name="Meng L."/>
        </authorList>
    </citation>
    <scope>NUCLEOTIDE SEQUENCE [LARGE SCALE GENOMIC DNA]</scope>
    <source>
        <strain evidence="4 5">NIT-SL11</strain>
    </source>
</reference>
<feature type="chain" id="PRO_5046372109" evidence="2">
    <location>
        <begin position="20"/>
        <end position="199"/>
    </location>
</feature>
<evidence type="ECO:0000256" key="1">
    <source>
        <dbReference type="PROSITE-ProRule" id="PRU00473"/>
    </source>
</evidence>
<name>A0ABM8EKX1_9BACT</name>
<dbReference type="InterPro" id="IPR036737">
    <property type="entry name" value="OmpA-like_sf"/>
</dbReference>
<evidence type="ECO:0000256" key="2">
    <source>
        <dbReference type="SAM" id="SignalP"/>
    </source>
</evidence>
<dbReference type="EMBL" id="AP027151">
    <property type="protein sequence ID" value="BDV42649.1"/>
    <property type="molecule type" value="Genomic_DNA"/>
</dbReference>
<dbReference type="Gene3D" id="3.30.1330.60">
    <property type="entry name" value="OmpA-like domain"/>
    <property type="match status" value="1"/>
</dbReference>
<evidence type="ECO:0000259" key="3">
    <source>
        <dbReference type="PROSITE" id="PS51123"/>
    </source>
</evidence>
<dbReference type="Pfam" id="PF00691">
    <property type="entry name" value="OmpA"/>
    <property type="match status" value="1"/>
</dbReference>
<organism evidence="4 5">
    <name type="scientific">Geotalea uraniireducens</name>
    <dbReference type="NCBI Taxonomy" id="351604"/>
    <lineage>
        <taxon>Bacteria</taxon>
        <taxon>Pseudomonadati</taxon>
        <taxon>Thermodesulfobacteriota</taxon>
        <taxon>Desulfuromonadia</taxon>
        <taxon>Geobacterales</taxon>
        <taxon>Geobacteraceae</taxon>
        <taxon>Geotalea</taxon>
    </lineage>
</organism>
<dbReference type="RefSeq" id="WP_282003240.1">
    <property type="nucleotide sequence ID" value="NZ_AP027151.1"/>
</dbReference>
<dbReference type="PROSITE" id="PS51123">
    <property type="entry name" value="OMPA_2"/>
    <property type="match status" value="1"/>
</dbReference>
<dbReference type="InterPro" id="IPR006665">
    <property type="entry name" value="OmpA-like"/>
</dbReference>
<evidence type="ECO:0000313" key="4">
    <source>
        <dbReference type="EMBL" id="BDV42649.1"/>
    </source>
</evidence>
<dbReference type="SUPFAM" id="SSF103088">
    <property type="entry name" value="OmpA-like"/>
    <property type="match status" value="1"/>
</dbReference>
<proteinExistence type="predicted"/>
<sequence>MKSLSITALALILPLAAHAAEIRQRPFSYSLDASPAKQDDQFVVCSDCPDHRLSLLPVKPKLAVRLSGPAKPEPQVSLEKKSVQSSTHGAIETDIRLTTVQFDFDSERLSGHERLRFDGLLAGLSKQSTFGLKGYTCTIGTDDYNERLSIRRANHVAGIMKSNGFNVVTVEGNGKCCPVSTDKRLNRRVEIVEHRKEEK</sequence>
<keyword evidence="5" id="KW-1185">Reference proteome</keyword>
<keyword evidence="2" id="KW-0732">Signal</keyword>
<keyword evidence="1" id="KW-0472">Membrane</keyword>
<accession>A0ABM8EKX1</accession>
<feature type="signal peptide" evidence="2">
    <location>
        <begin position="1"/>
        <end position="19"/>
    </location>
</feature>
<dbReference type="Proteomes" id="UP001317705">
    <property type="component" value="Chromosome"/>
</dbReference>
<evidence type="ECO:0000313" key="5">
    <source>
        <dbReference type="Proteomes" id="UP001317705"/>
    </source>
</evidence>
<dbReference type="CDD" id="cd07185">
    <property type="entry name" value="OmpA_C-like"/>
    <property type="match status" value="1"/>
</dbReference>